<evidence type="ECO:0000256" key="2">
    <source>
        <dbReference type="ARBA" id="ARBA00023125"/>
    </source>
</evidence>
<dbReference type="Gene3D" id="1.10.10.60">
    <property type="entry name" value="Homeodomain-like"/>
    <property type="match status" value="2"/>
</dbReference>
<dbReference type="RefSeq" id="WP_310026566.1">
    <property type="nucleotide sequence ID" value="NZ_JAVDVI010000008.1"/>
</dbReference>
<keyword evidence="3" id="KW-0804">Transcription</keyword>
<evidence type="ECO:0000256" key="1">
    <source>
        <dbReference type="ARBA" id="ARBA00023015"/>
    </source>
</evidence>
<proteinExistence type="predicted"/>
<dbReference type="EMBL" id="JAVDVI010000008">
    <property type="protein sequence ID" value="MDR6968120.1"/>
    <property type="molecule type" value="Genomic_DNA"/>
</dbReference>
<evidence type="ECO:0000313" key="5">
    <source>
        <dbReference type="EMBL" id="MDR6968120.1"/>
    </source>
</evidence>
<dbReference type="InterPro" id="IPR009057">
    <property type="entry name" value="Homeodomain-like_sf"/>
</dbReference>
<organism evidence="5 6">
    <name type="scientific">Flavobacterium arsenatis</name>
    <dbReference type="NCBI Taxonomy" id="1484332"/>
    <lineage>
        <taxon>Bacteria</taxon>
        <taxon>Pseudomonadati</taxon>
        <taxon>Bacteroidota</taxon>
        <taxon>Flavobacteriia</taxon>
        <taxon>Flavobacteriales</taxon>
        <taxon>Flavobacteriaceae</taxon>
        <taxon>Flavobacterium</taxon>
    </lineage>
</organism>
<dbReference type="InterPro" id="IPR018060">
    <property type="entry name" value="HTH_AraC"/>
</dbReference>
<reference evidence="5 6" key="1">
    <citation type="submission" date="2023-07" db="EMBL/GenBank/DDBJ databases">
        <title>Sorghum-associated microbial communities from plants grown in Nebraska, USA.</title>
        <authorList>
            <person name="Schachtman D."/>
        </authorList>
    </citation>
    <scope>NUCLEOTIDE SEQUENCE [LARGE SCALE GENOMIC DNA]</scope>
    <source>
        <strain evidence="5 6">3773</strain>
    </source>
</reference>
<evidence type="ECO:0000259" key="4">
    <source>
        <dbReference type="PROSITE" id="PS01124"/>
    </source>
</evidence>
<accession>A0ABU1TQ73</accession>
<name>A0ABU1TQ73_9FLAO</name>
<dbReference type="Pfam" id="PF12833">
    <property type="entry name" value="HTH_18"/>
    <property type="match status" value="1"/>
</dbReference>
<dbReference type="Proteomes" id="UP001255185">
    <property type="component" value="Unassembled WGS sequence"/>
</dbReference>
<comment type="caution">
    <text evidence="5">The sequence shown here is derived from an EMBL/GenBank/DDBJ whole genome shotgun (WGS) entry which is preliminary data.</text>
</comment>
<sequence>MHTKIKVCNLAQFDTDFQHLLICDLEDFQATFQELQMPHKNDFYTILFVDDAIGVVQIDNAIVYLEQAKIIVIEPGCVNTINFRGKARGKVICFSETFFSLRYNNNILNHFGFLETENRVISELSESQSEKFESLLKLIHQEYLLHSEEGINILRSYINIILFELERLLSPENVVRKTDVKLDKINQFKKLIEKHYSKHKLPSYYADKLNITTNHLNKLCKEETGRTAGDLIRKHIRIESQRQLRFTTLSINEIADELGFESPSYFITFFKKQVGITPEQFRKEQ</sequence>
<keyword evidence="1" id="KW-0805">Transcription regulation</keyword>
<keyword evidence="2" id="KW-0238">DNA-binding</keyword>
<dbReference type="InterPro" id="IPR020449">
    <property type="entry name" value="Tscrpt_reg_AraC-type_HTH"/>
</dbReference>
<dbReference type="PRINTS" id="PR00032">
    <property type="entry name" value="HTHARAC"/>
</dbReference>
<evidence type="ECO:0000313" key="6">
    <source>
        <dbReference type="Proteomes" id="UP001255185"/>
    </source>
</evidence>
<dbReference type="SUPFAM" id="SSF46689">
    <property type="entry name" value="Homeodomain-like"/>
    <property type="match status" value="1"/>
</dbReference>
<keyword evidence="6" id="KW-1185">Reference proteome</keyword>
<feature type="domain" description="HTH araC/xylS-type" evidence="4">
    <location>
        <begin position="186"/>
        <end position="284"/>
    </location>
</feature>
<dbReference type="SMART" id="SM00342">
    <property type="entry name" value="HTH_ARAC"/>
    <property type="match status" value="1"/>
</dbReference>
<dbReference type="PANTHER" id="PTHR43280:SF32">
    <property type="entry name" value="TRANSCRIPTIONAL REGULATORY PROTEIN"/>
    <property type="match status" value="1"/>
</dbReference>
<evidence type="ECO:0000256" key="3">
    <source>
        <dbReference type="ARBA" id="ARBA00023163"/>
    </source>
</evidence>
<gene>
    <name evidence="5" type="ORF">J2X31_002135</name>
</gene>
<protein>
    <submittedName>
        <fullName evidence="5">AraC-like DNA-binding protein</fullName>
    </submittedName>
</protein>
<dbReference type="PANTHER" id="PTHR43280">
    <property type="entry name" value="ARAC-FAMILY TRANSCRIPTIONAL REGULATOR"/>
    <property type="match status" value="1"/>
</dbReference>
<dbReference type="PROSITE" id="PS01124">
    <property type="entry name" value="HTH_ARAC_FAMILY_2"/>
    <property type="match status" value="1"/>
</dbReference>